<dbReference type="GO" id="GO:0032259">
    <property type="term" value="P:methylation"/>
    <property type="evidence" value="ECO:0007669"/>
    <property type="project" value="UniProtKB-KW"/>
</dbReference>
<name>A0A3G4ZW59_9VIRU</name>
<dbReference type="InterPro" id="IPR002877">
    <property type="entry name" value="RNA_MeTrfase_FtsJ_dom"/>
</dbReference>
<dbReference type="Gene3D" id="3.40.50.12760">
    <property type="match status" value="1"/>
</dbReference>
<gene>
    <name evidence="2" type="ORF">Faunusvirus3_32</name>
</gene>
<dbReference type="InterPro" id="IPR050851">
    <property type="entry name" value="mRNA_Cap_2O-Ribose_MeTrfase"/>
</dbReference>
<dbReference type="Pfam" id="PF01728">
    <property type="entry name" value="FtsJ"/>
    <property type="match status" value="1"/>
</dbReference>
<dbReference type="SUPFAM" id="SSF53335">
    <property type="entry name" value="S-adenosyl-L-methionine-dependent methyltransferases"/>
    <property type="match status" value="1"/>
</dbReference>
<evidence type="ECO:0000313" key="2">
    <source>
        <dbReference type="EMBL" id="AYV79152.1"/>
    </source>
</evidence>
<dbReference type="EMBL" id="MK072134">
    <property type="protein sequence ID" value="AYV79152.1"/>
    <property type="molecule type" value="Genomic_DNA"/>
</dbReference>
<sequence length="466" mass="53935">MTDETKPKPSKSDIYKPQVYQLPIASKSIFTTTADITDGAYIAQSLFTYGFQHYINFNKDKMSKLDKEKLKNKRLFHIVNPFEHTVPEYDKDIAHTAIKYFGLSDDTPGIISRAFYKMWEIIVCFDLIPHTMKDFVSAHLAEGPGGFIQATMFYRDKFSDSKYTKNDRYCTVTLHNDDKKTKSGIKYDDKFVECYSKQTPAKFVQHATVATDASESDNGKDDGDLTNIKTIKLFRNQIQELNKEYAYLVTADGGFTWRNENYQEQEAYRLILGEILTAISVQRKGGVFICKIFGMFTPVTAKYMCILQEFYDNVVLYKPYTSRPSNSELYIVAISFKYEHDKKLEDKIKIMEELLDGMNKAETNGRYILDIFPKFVLSDDYKRVVKMINITLSNIQFIAINKIITYKDSGNYYGDSYHIYRDEQIRANNFWINTFLPLTAADDKAMKAKIQKTILDTIAENKTLVK</sequence>
<accession>A0A3G4ZW59</accession>
<keyword evidence="2" id="KW-0808">Transferase</keyword>
<keyword evidence="2" id="KW-0489">Methyltransferase</keyword>
<dbReference type="GO" id="GO:0006370">
    <property type="term" value="P:7-methylguanosine mRNA capping"/>
    <property type="evidence" value="ECO:0007669"/>
    <property type="project" value="TreeGrafter"/>
</dbReference>
<protein>
    <submittedName>
        <fullName evidence="2">FtsJ-like methyltransferase</fullName>
    </submittedName>
</protein>
<organism evidence="2">
    <name type="scientific">Faunusvirus sp</name>
    <dbReference type="NCBI Taxonomy" id="2487766"/>
    <lineage>
        <taxon>Viruses</taxon>
        <taxon>Varidnaviria</taxon>
        <taxon>Bamfordvirae</taxon>
        <taxon>Nucleocytoviricota</taxon>
        <taxon>Megaviricetes</taxon>
        <taxon>Imitervirales</taxon>
        <taxon>Mimiviridae</taxon>
    </lineage>
</organism>
<dbReference type="InterPro" id="IPR029063">
    <property type="entry name" value="SAM-dependent_MTases_sf"/>
</dbReference>
<reference evidence="2" key="1">
    <citation type="submission" date="2018-10" db="EMBL/GenBank/DDBJ databases">
        <title>Hidden diversity of soil giant viruses.</title>
        <authorList>
            <person name="Schulz F."/>
            <person name="Alteio L."/>
            <person name="Goudeau D."/>
            <person name="Ryan E.M."/>
            <person name="Malmstrom R.R."/>
            <person name="Blanchard J."/>
            <person name="Woyke T."/>
        </authorList>
    </citation>
    <scope>NUCLEOTIDE SEQUENCE</scope>
    <source>
        <strain evidence="2">FNV1</strain>
    </source>
</reference>
<feature type="domain" description="Ribosomal RNA methyltransferase FtsJ" evidence="1">
    <location>
        <begin position="111"/>
        <end position="335"/>
    </location>
</feature>
<evidence type="ECO:0000259" key="1">
    <source>
        <dbReference type="Pfam" id="PF01728"/>
    </source>
</evidence>
<dbReference type="PANTHER" id="PTHR16121:SF0">
    <property type="entry name" value="CAP-SPECIFIC MRNA (NUCLEOSIDE-2'-O-)-METHYLTRANSFERASE 1"/>
    <property type="match status" value="1"/>
</dbReference>
<dbReference type="PANTHER" id="PTHR16121">
    <property type="entry name" value="CAP-SPECIFIC MRNA (NUCLEOSIDE-2'-O-)-METHYLTRANSFERASE 1-RELATED"/>
    <property type="match status" value="1"/>
</dbReference>
<proteinExistence type="predicted"/>
<dbReference type="GO" id="GO:0004483">
    <property type="term" value="F:methyltransferase cap1 activity"/>
    <property type="evidence" value="ECO:0007669"/>
    <property type="project" value="UniProtKB-ARBA"/>
</dbReference>